<proteinExistence type="predicted"/>
<comment type="caution">
    <text evidence="2">The sequence shown here is derived from an EMBL/GenBank/DDBJ whole genome shotgun (WGS) entry which is preliminary data.</text>
</comment>
<dbReference type="EMBL" id="JACGWN010000010">
    <property type="protein sequence ID" value="KAL0428200.1"/>
    <property type="molecule type" value="Genomic_DNA"/>
</dbReference>
<sequence length="444" mass="50817">MKRILDRIISPSQSAFVRGRLISDNILLAFEINHFLNSKTRGEQGWMALKLEVSKAYDKVEWSFLEQNAEVERRLRGVPLVSTDNSRHVGNLPRSIGQEINFSKSSVAFSRNTKEELCQFIASDLTIRRENKMEMHLGLPSRVSRSKRDLFATVRDRIWCRISGWNETLLSQVGRSELITSTLLSTLGTQDLRIWHYSRTGVFSVRSAYHLACSLENRPSSSSLYENKQSWWRKLWQAKLPNKIKVFVWRACLNALPTGKSLSKHIPGFLALCPFCQCGKDDVLHTLVLCPFARQVWGLASLNLPLIQTWNLGFWGWMRVVSLQLDGQEFRLLCCLCWVVWWCRNRLVMQGKHFDPQHVVTFASQYLNSFVSQNSEDVVRSDSETPPRWYPPPLGQIKVNFDGATFQQGQELGIGVIARDAAGECLAWVSKRLRQPGDGELAET</sequence>
<dbReference type="PANTHER" id="PTHR33116:SF86">
    <property type="entry name" value="REVERSE TRANSCRIPTASE DOMAIN-CONTAINING PROTEIN"/>
    <property type="match status" value="1"/>
</dbReference>
<dbReference type="AlphaFoldDB" id="A0AAW2VFQ1"/>
<name>A0AAW2VFQ1_9LAMI</name>
<feature type="domain" description="Reverse transcriptase zinc-binding" evidence="1">
    <location>
        <begin position="203"/>
        <end position="297"/>
    </location>
</feature>
<evidence type="ECO:0000313" key="2">
    <source>
        <dbReference type="EMBL" id="KAL0428200.1"/>
    </source>
</evidence>
<evidence type="ECO:0000259" key="1">
    <source>
        <dbReference type="Pfam" id="PF13966"/>
    </source>
</evidence>
<reference evidence="2" key="1">
    <citation type="submission" date="2020-06" db="EMBL/GenBank/DDBJ databases">
        <authorList>
            <person name="Li T."/>
            <person name="Hu X."/>
            <person name="Zhang T."/>
            <person name="Song X."/>
            <person name="Zhang H."/>
            <person name="Dai N."/>
            <person name="Sheng W."/>
            <person name="Hou X."/>
            <person name="Wei L."/>
        </authorList>
    </citation>
    <scope>NUCLEOTIDE SEQUENCE</scope>
    <source>
        <strain evidence="2">KEN1</strain>
        <tissue evidence="2">Leaf</tissue>
    </source>
</reference>
<reference evidence="2" key="2">
    <citation type="journal article" date="2024" name="Plant">
        <title>Genomic evolution and insights into agronomic trait innovations of Sesamum species.</title>
        <authorList>
            <person name="Miao H."/>
            <person name="Wang L."/>
            <person name="Qu L."/>
            <person name="Liu H."/>
            <person name="Sun Y."/>
            <person name="Le M."/>
            <person name="Wang Q."/>
            <person name="Wei S."/>
            <person name="Zheng Y."/>
            <person name="Lin W."/>
            <person name="Duan Y."/>
            <person name="Cao H."/>
            <person name="Xiong S."/>
            <person name="Wang X."/>
            <person name="Wei L."/>
            <person name="Li C."/>
            <person name="Ma Q."/>
            <person name="Ju M."/>
            <person name="Zhao R."/>
            <person name="Li G."/>
            <person name="Mu C."/>
            <person name="Tian Q."/>
            <person name="Mei H."/>
            <person name="Zhang T."/>
            <person name="Gao T."/>
            <person name="Zhang H."/>
        </authorList>
    </citation>
    <scope>NUCLEOTIDE SEQUENCE</scope>
    <source>
        <strain evidence="2">KEN1</strain>
    </source>
</reference>
<protein>
    <recommendedName>
        <fullName evidence="1">Reverse transcriptase zinc-binding domain-containing protein</fullName>
    </recommendedName>
</protein>
<dbReference type="Pfam" id="PF13966">
    <property type="entry name" value="zf-RVT"/>
    <property type="match status" value="1"/>
</dbReference>
<organism evidence="2">
    <name type="scientific">Sesamum latifolium</name>
    <dbReference type="NCBI Taxonomy" id="2727402"/>
    <lineage>
        <taxon>Eukaryota</taxon>
        <taxon>Viridiplantae</taxon>
        <taxon>Streptophyta</taxon>
        <taxon>Embryophyta</taxon>
        <taxon>Tracheophyta</taxon>
        <taxon>Spermatophyta</taxon>
        <taxon>Magnoliopsida</taxon>
        <taxon>eudicotyledons</taxon>
        <taxon>Gunneridae</taxon>
        <taxon>Pentapetalae</taxon>
        <taxon>asterids</taxon>
        <taxon>lamiids</taxon>
        <taxon>Lamiales</taxon>
        <taxon>Pedaliaceae</taxon>
        <taxon>Sesamum</taxon>
    </lineage>
</organism>
<accession>A0AAW2VFQ1</accession>
<dbReference type="PANTHER" id="PTHR33116">
    <property type="entry name" value="REVERSE TRANSCRIPTASE ZINC-BINDING DOMAIN-CONTAINING PROTEIN-RELATED-RELATED"/>
    <property type="match status" value="1"/>
</dbReference>
<gene>
    <name evidence="2" type="ORF">Slati_2994800</name>
</gene>
<dbReference type="InterPro" id="IPR026960">
    <property type="entry name" value="RVT-Znf"/>
</dbReference>